<name>A0A060SNL9_PYCCI</name>
<evidence type="ECO:0000313" key="2">
    <source>
        <dbReference type="EMBL" id="CDO75990.1"/>
    </source>
</evidence>
<accession>A0A060SNL9</accession>
<keyword evidence="3" id="KW-1185">Reference proteome</keyword>
<dbReference type="STRING" id="5643.A0A060SNL9"/>
<reference evidence="2" key="1">
    <citation type="submission" date="2014-01" db="EMBL/GenBank/DDBJ databases">
        <title>The genome of the white-rot fungus Pycnoporus cinnabarinus: a basidiomycete model with a versatile arsenal for lignocellulosic biomass breakdown.</title>
        <authorList>
            <person name="Levasseur A."/>
            <person name="Lomascolo A."/>
            <person name="Ruiz-Duenas F.J."/>
            <person name="Uzan E."/>
            <person name="Piumi F."/>
            <person name="Kues U."/>
            <person name="Ram A.F.J."/>
            <person name="Murat C."/>
            <person name="Haon M."/>
            <person name="Benoit I."/>
            <person name="Arfi Y."/>
            <person name="Chevret D."/>
            <person name="Drula E."/>
            <person name="Kwon M.J."/>
            <person name="Gouret P."/>
            <person name="Lesage-Meessen L."/>
            <person name="Lombard V."/>
            <person name="Mariette J."/>
            <person name="Noirot C."/>
            <person name="Park J."/>
            <person name="Patyshakuliyeva A."/>
            <person name="Wieneger R.A.B."/>
            <person name="Wosten H.A.B."/>
            <person name="Martin F."/>
            <person name="Coutinho P.M."/>
            <person name="de Vries R."/>
            <person name="Martinez A.T."/>
            <person name="Klopp C."/>
            <person name="Pontarotti P."/>
            <person name="Henrissat B."/>
            <person name="Record E."/>
        </authorList>
    </citation>
    <scope>NUCLEOTIDE SEQUENCE [LARGE SCALE GENOMIC DNA]</scope>
    <source>
        <strain evidence="2">BRFM137</strain>
    </source>
</reference>
<dbReference type="Proteomes" id="UP000029665">
    <property type="component" value="Unassembled WGS sequence"/>
</dbReference>
<comment type="caution">
    <text evidence="2">The sequence shown here is derived from an EMBL/GenBank/DDBJ whole genome shotgun (WGS) entry which is preliminary data.</text>
</comment>
<dbReference type="OrthoDB" id="3260303at2759"/>
<sequence length="108" mass="11520">MHAEPHTLEELSPLDGPHLELLPPTPPPRDYPLPHLLPRNPSSDSAHSNSTSASVSDLHSNSARAMRGGAYTPSLSPGLSASPHPGYLTPRSFNTLSPPLPHTPSMHE</sequence>
<feature type="region of interest" description="Disordered" evidence="1">
    <location>
        <begin position="1"/>
        <end position="108"/>
    </location>
</feature>
<dbReference type="HOGENOM" id="CLU_2198294_0_0_1"/>
<organism evidence="2 3">
    <name type="scientific">Pycnoporus cinnabarinus</name>
    <name type="common">Cinnabar-red polypore</name>
    <name type="synonym">Trametes cinnabarina</name>
    <dbReference type="NCBI Taxonomy" id="5643"/>
    <lineage>
        <taxon>Eukaryota</taxon>
        <taxon>Fungi</taxon>
        <taxon>Dikarya</taxon>
        <taxon>Basidiomycota</taxon>
        <taxon>Agaricomycotina</taxon>
        <taxon>Agaricomycetes</taxon>
        <taxon>Polyporales</taxon>
        <taxon>Polyporaceae</taxon>
        <taxon>Trametes</taxon>
    </lineage>
</organism>
<evidence type="ECO:0000313" key="3">
    <source>
        <dbReference type="Proteomes" id="UP000029665"/>
    </source>
</evidence>
<dbReference type="AlphaFoldDB" id="A0A060SNL9"/>
<evidence type="ECO:0000256" key="1">
    <source>
        <dbReference type="SAM" id="MobiDB-lite"/>
    </source>
</evidence>
<dbReference type="EMBL" id="CCBP010000321">
    <property type="protein sequence ID" value="CDO75990.1"/>
    <property type="molecule type" value="Genomic_DNA"/>
</dbReference>
<feature type="compositionally biased region" description="Low complexity" evidence="1">
    <location>
        <begin position="33"/>
        <end position="56"/>
    </location>
</feature>
<gene>
    <name evidence="2" type="ORF">BN946_scf184922.g3</name>
</gene>
<protein>
    <submittedName>
        <fullName evidence="2">Uncharacterized protein</fullName>
    </submittedName>
</protein>
<proteinExistence type="predicted"/>